<keyword evidence="2 4" id="KW-0808">Transferase</keyword>
<protein>
    <submittedName>
        <fullName evidence="4">RNA methyltransferase, TrmH family, group 3</fullName>
    </submittedName>
</protein>
<evidence type="ECO:0000256" key="1">
    <source>
        <dbReference type="ARBA" id="ARBA00022603"/>
    </source>
</evidence>
<dbReference type="InterPro" id="IPR013123">
    <property type="entry name" value="SpoU_subst-bd"/>
</dbReference>
<evidence type="ECO:0000259" key="3">
    <source>
        <dbReference type="SMART" id="SM00967"/>
    </source>
</evidence>
<evidence type="ECO:0000313" key="5">
    <source>
        <dbReference type="Proteomes" id="UP000034595"/>
    </source>
</evidence>
<name>A0A0G1NBX8_9BACT</name>
<evidence type="ECO:0000256" key="2">
    <source>
        <dbReference type="ARBA" id="ARBA00022679"/>
    </source>
</evidence>
<dbReference type="InterPro" id="IPR029064">
    <property type="entry name" value="Ribosomal_eL30-like_sf"/>
</dbReference>
<dbReference type="Pfam" id="PF00588">
    <property type="entry name" value="SpoU_methylase"/>
    <property type="match status" value="1"/>
</dbReference>
<gene>
    <name evidence="4" type="ORF">UW78_C0006G0039</name>
</gene>
<comment type="caution">
    <text evidence="4">The sequence shown here is derived from an EMBL/GenBank/DDBJ whole genome shotgun (WGS) entry which is preliminary data.</text>
</comment>
<dbReference type="NCBIfam" id="TIGR00186">
    <property type="entry name" value="rRNA_methyl_3"/>
    <property type="match status" value="1"/>
</dbReference>
<evidence type="ECO:0000313" key="4">
    <source>
        <dbReference type="EMBL" id="KKT81674.1"/>
    </source>
</evidence>
<dbReference type="AlphaFoldDB" id="A0A0G1NBX8"/>
<accession>A0A0G1NBX8</accession>
<dbReference type="SMART" id="SM00967">
    <property type="entry name" value="SpoU_sub_bind"/>
    <property type="match status" value="1"/>
</dbReference>
<dbReference type="PANTHER" id="PTHR46429">
    <property type="entry name" value="23S RRNA (GUANOSINE-2'-O-)-METHYLTRANSFERASE RLMB"/>
    <property type="match status" value="1"/>
</dbReference>
<dbReference type="SUPFAM" id="SSF75217">
    <property type="entry name" value="alpha/beta knot"/>
    <property type="match status" value="1"/>
</dbReference>
<dbReference type="Gene3D" id="3.30.1330.30">
    <property type="match status" value="1"/>
</dbReference>
<reference evidence="4 5" key="1">
    <citation type="journal article" date="2015" name="Nature">
        <title>rRNA introns, odd ribosomes, and small enigmatic genomes across a large radiation of phyla.</title>
        <authorList>
            <person name="Brown C.T."/>
            <person name="Hug L.A."/>
            <person name="Thomas B.C."/>
            <person name="Sharon I."/>
            <person name="Castelle C.J."/>
            <person name="Singh A."/>
            <person name="Wilkins M.J."/>
            <person name="Williams K.H."/>
            <person name="Banfield J.F."/>
        </authorList>
    </citation>
    <scope>NUCLEOTIDE SEQUENCE [LARGE SCALE GENOMIC DNA]</scope>
</reference>
<feature type="domain" description="RNA 2-O ribose methyltransferase substrate binding" evidence="3">
    <location>
        <begin position="7"/>
        <end position="80"/>
    </location>
</feature>
<dbReference type="GO" id="GO:0008173">
    <property type="term" value="F:RNA methyltransferase activity"/>
    <property type="evidence" value="ECO:0007669"/>
    <property type="project" value="InterPro"/>
</dbReference>
<proteinExistence type="predicted"/>
<dbReference type="Gene3D" id="3.40.1280.10">
    <property type="match status" value="1"/>
</dbReference>
<dbReference type="GO" id="GO:0005829">
    <property type="term" value="C:cytosol"/>
    <property type="evidence" value="ECO:0007669"/>
    <property type="project" value="TreeGrafter"/>
</dbReference>
<dbReference type="InterPro" id="IPR001537">
    <property type="entry name" value="SpoU_MeTrfase"/>
</dbReference>
<dbReference type="GO" id="GO:0006396">
    <property type="term" value="P:RNA processing"/>
    <property type="evidence" value="ECO:0007669"/>
    <property type="project" value="InterPro"/>
</dbReference>
<dbReference type="InterPro" id="IPR029026">
    <property type="entry name" value="tRNA_m1G_MTases_N"/>
</dbReference>
<dbReference type="SUPFAM" id="SSF55315">
    <property type="entry name" value="L30e-like"/>
    <property type="match status" value="1"/>
</dbReference>
<dbReference type="PATRIC" id="fig|1618610.3.peg.302"/>
<dbReference type="Proteomes" id="UP000034595">
    <property type="component" value="Unassembled WGS sequence"/>
</dbReference>
<organism evidence="4 5">
    <name type="scientific">Candidatus Azambacteria bacterium GW2011_GWA1_44_9</name>
    <dbReference type="NCBI Taxonomy" id="1618610"/>
    <lineage>
        <taxon>Bacteria</taxon>
        <taxon>Candidatus Azamiibacteriota</taxon>
    </lineage>
</organism>
<dbReference type="PANTHER" id="PTHR46429:SF1">
    <property type="entry name" value="23S RRNA (GUANOSINE-2'-O-)-METHYLTRANSFERASE RLMB"/>
    <property type="match status" value="1"/>
</dbReference>
<dbReference type="GO" id="GO:0032259">
    <property type="term" value="P:methylation"/>
    <property type="evidence" value="ECO:0007669"/>
    <property type="project" value="UniProtKB-KW"/>
</dbReference>
<dbReference type="EMBL" id="LCJQ01000006">
    <property type="protein sequence ID" value="KKT81674.1"/>
    <property type="molecule type" value="Genomic_DNA"/>
</dbReference>
<dbReference type="InterPro" id="IPR004441">
    <property type="entry name" value="rRNA_MeTrfase_TrmH"/>
</dbReference>
<keyword evidence="1 4" id="KW-0489">Methyltransferase</keyword>
<dbReference type="CDD" id="cd18103">
    <property type="entry name" value="SpoU-like_RlmB"/>
    <property type="match status" value="1"/>
</dbReference>
<sequence length="255" mass="27597">MTQEKTYIYGKHPVSEALLNAPHTVVRVFLSPHIEDRDFKNLITKTGVLVAPLSIQGAPFLEKDAVHQGVAAEISLSGLMRPYREFVDGLEINPHTALVLLGEIQDPQNVGAIIRSAAAFGVAGVLIPEHQQAPVTGLVVKVSAGMAFRVPLVSIGNVNTTIRDLKERGFWVYGLDETAVRPLAKEVFDAPTIFILGNEAKGIREKTRELCDVLVSIPMNPECESLNVAASAAVTLYAWSTGHPEALTPKKSSKE</sequence>
<dbReference type="InterPro" id="IPR029028">
    <property type="entry name" value="Alpha/beta_knot_MTases"/>
</dbReference>
<dbReference type="Pfam" id="PF08032">
    <property type="entry name" value="SpoU_sub_bind"/>
    <property type="match status" value="1"/>
</dbReference>
<dbReference type="GO" id="GO:0003723">
    <property type="term" value="F:RNA binding"/>
    <property type="evidence" value="ECO:0007669"/>
    <property type="project" value="InterPro"/>
</dbReference>